<keyword evidence="4" id="KW-1185">Reference proteome</keyword>
<accession>A0A518HRC4</accession>
<dbReference type="SMART" id="SM00228">
    <property type="entry name" value="PDZ"/>
    <property type="match status" value="1"/>
</dbReference>
<gene>
    <name evidence="3" type="ORF">Enr13x_32560</name>
</gene>
<reference evidence="3 4" key="1">
    <citation type="submission" date="2019-03" db="EMBL/GenBank/DDBJ databases">
        <title>Deep-cultivation of Planctomycetes and their phenomic and genomic characterization uncovers novel biology.</title>
        <authorList>
            <person name="Wiegand S."/>
            <person name="Jogler M."/>
            <person name="Boedeker C."/>
            <person name="Pinto D."/>
            <person name="Vollmers J."/>
            <person name="Rivas-Marin E."/>
            <person name="Kohn T."/>
            <person name="Peeters S.H."/>
            <person name="Heuer A."/>
            <person name="Rast P."/>
            <person name="Oberbeckmann S."/>
            <person name="Bunk B."/>
            <person name="Jeske O."/>
            <person name="Meyerdierks A."/>
            <person name="Storesund J.E."/>
            <person name="Kallscheuer N."/>
            <person name="Luecker S."/>
            <person name="Lage O.M."/>
            <person name="Pohl T."/>
            <person name="Merkel B.J."/>
            <person name="Hornburger P."/>
            <person name="Mueller R.-W."/>
            <person name="Bruemmer F."/>
            <person name="Labrenz M."/>
            <person name="Spormann A.M."/>
            <person name="Op den Camp H."/>
            <person name="Overmann J."/>
            <person name="Amann R."/>
            <person name="Jetten M.S.M."/>
            <person name="Mascher T."/>
            <person name="Medema M.H."/>
            <person name="Devos D.P."/>
            <person name="Kaster A.-K."/>
            <person name="Ovreas L."/>
            <person name="Rohde M."/>
            <person name="Galperin M.Y."/>
            <person name="Jogler C."/>
        </authorList>
    </citation>
    <scope>NUCLEOTIDE SEQUENCE [LARGE SCALE GENOMIC DNA]</scope>
    <source>
        <strain evidence="3 4">Enr13</strain>
    </source>
</reference>
<dbReference type="Gene3D" id="2.30.42.10">
    <property type="match status" value="1"/>
</dbReference>
<protein>
    <recommendedName>
        <fullName evidence="2">PDZ domain-containing protein</fullName>
    </recommendedName>
</protein>
<dbReference type="Proteomes" id="UP000319004">
    <property type="component" value="Chromosome"/>
</dbReference>
<dbReference type="EMBL" id="CP037423">
    <property type="protein sequence ID" value="QDV43400.1"/>
    <property type="molecule type" value="Genomic_DNA"/>
</dbReference>
<dbReference type="SUPFAM" id="SSF50156">
    <property type="entry name" value="PDZ domain-like"/>
    <property type="match status" value="1"/>
</dbReference>
<dbReference type="PROSITE" id="PS50106">
    <property type="entry name" value="PDZ"/>
    <property type="match status" value="1"/>
</dbReference>
<name>A0A518HRC4_9BACT</name>
<dbReference type="KEGG" id="snep:Enr13x_32560"/>
<dbReference type="Pfam" id="PF00595">
    <property type="entry name" value="PDZ"/>
    <property type="match status" value="1"/>
</dbReference>
<evidence type="ECO:0000313" key="3">
    <source>
        <dbReference type="EMBL" id="QDV43400.1"/>
    </source>
</evidence>
<dbReference type="InterPro" id="IPR001478">
    <property type="entry name" value="PDZ"/>
</dbReference>
<feature type="domain" description="PDZ" evidence="2">
    <location>
        <begin position="130"/>
        <end position="163"/>
    </location>
</feature>
<evidence type="ECO:0000259" key="2">
    <source>
        <dbReference type="PROSITE" id="PS50106"/>
    </source>
</evidence>
<evidence type="ECO:0000313" key="4">
    <source>
        <dbReference type="Proteomes" id="UP000319004"/>
    </source>
</evidence>
<feature type="region of interest" description="Disordered" evidence="1">
    <location>
        <begin position="90"/>
        <end position="114"/>
    </location>
</feature>
<sequence length="198" mass="21581">MKSIRLLVSAGPILVAVFGVQTSQAQLPPRFYPMPAFPQPTFEHHGWYPPRVTQPIYGRPDHGYPGHWIQVPSQPRYPGAMHGFPRGPYHEPYPQPNLHAHGVGNSGHGGPASSSSLGCKINPVLVPGKGYLVLHVHPGSFSERNGVRPGDYVIGVNGVNLKSPLSRFVATASLVLNGLRGQLTFERPSGQRYDVVMR</sequence>
<organism evidence="3 4">
    <name type="scientific">Stieleria neptunia</name>
    <dbReference type="NCBI Taxonomy" id="2527979"/>
    <lineage>
        <taxon>Bacteria</taxon>
        <taxon>Pseudomonadati</taxon>
        <taxon>Planctomycetota</taxon>
        <taxon>Planctomycetia</taxon>
        <taxon>Pirellulales</taxon>
        <taxon>Pirellulaceae</taxon>
        <taxon>Stieleria</taxon>
    </lineage>
</organism>
<proteinExistence type="predicted"/>
<dbReference type="AlphaFoldDB" id="A0A518HRC4"/>
<evidence type="ECO:0000256" key="1">
    <source>
        <dbReference type="SAM" id="MobiDB-lite"/>
    </source>
</evidence>
<dbReference type="InterPro" id="IPR036034">
    <property type="entry name" value="PDZ_sf"/>
</dbReference>